<comment type="subcellular location">
    <subcellularLocation>
        <location evidence="1">Cell membrane</location>
        <topology evidence="1">Multi-pass membrane protein</topology>
    </subcellularLocation>
</comment>
<dbReference type="InterPro" id="IPR005495">
    <property type="entry name" value="LptG/LptF_permease"/>
</dbReference>
<name>A0ABT7QR43_9BACT</name>
<evidence type="ECO:0000256" key="1">
    <source>
        <dbReference type="ARBA" id="ARBA00004651"/>
    </source>
</evidence>
<dbReference type="PANTHER" id="PTHR33529">
    <property type="entry name" value="SLR0882 PROTEIN-RELATED"/>
    <property type="match status" value="1"/>
</dbReference>
<evidence type="ECO:0000256" key="3">
    <source>
        <dbReference type="ARBA" id="ARBA00022692"/>
    </source>
</evidence>
<sequence length="360" mass="41540">MSLLNPSLHFGYLAKLYSKNLLSILFGLSFAFAAIDYFQHLQKLDVASNYKILYIFYMWQEALGLLYPLAIVFALIMTKLSLVKNNTMGAFHAFGYDKKRLFLPLFTVSSLTYMIFLILHTTEFSYAKDKAEFLLENKLGTYDVNDLFFKYNDTFVYITKLDPIEKKIEDITIFKVEGYQVQYTINAPLATFDGARWTAHDATLKTHIYENGELKRYTVEHKERIETLEGYKPKIIESLYEGKALNIRDAFMTWELLHKQNLSSDKIRASLYDKVIVPLFSLALLLILFFKLPFHARMMNMGGVIALSLGVTFGIWGILFGLSQMGANGVLLPELTAILPVMMLWVYAMYIYFTNERSLL</sequence>
<proteinExistence type="predicted"/>
<feature type="transmembrane region" description="Helical" evidence="6">
    <location>
        <begin position="101"/>
        <end position="119"/>
    </location>
</feature>
<feature type="transmembrane region" description="Helical" evidence="6">
    <location>
        <begin position="58"/>
        <end position="80"/>
    </location>
</feature>
<gene>
    <name evidence="7" type="ORF">PF327_02275</name>
</gene>
<dbReference type="PANTHER" id="PTHR33529:SF6">
    <property type="entry name" value="YJGP_YJGQ FAMILY PERMEASE"/>
    <property type="match status" value="1"/>
</dbReference>
<dbReference type="Pfam" id="PF03739">
    <property type="entry name" value="LptF_LptG"/>
    <property type="match status" value="1"/>
</dbReference>
<reference evidence="7" key="1">
    <citation type="submission" date="2023-01" db="EMBL/GenBank/DDBJ databases">
        <title>Sulfurovum sp. XTW-4 genome assembly.</title>
        <authorList>
            <person name="Wang J."/>
        </authorList>
    </citation>
    <scope>NUCLEOTIDE SEQUENCE</scope>
    <source>
        <strain evidence="7">XTW-4</strain>
    </source>
</reference>
<accession>A0ABT7QR43</accession>
<evidence type="ECO:0000313" key="7">
    <source>
        <dbReference type="EMBL" id="MDM5263014.1"/>
    </source>
</evidence>
<feature type="transmembrane region" description="Helical" evidence="6">
    <location>
        <begin position="21"/>
        <end position="38"/>
    </location>
</feature>
<evidence type="ECO:0000256" key="5">
    <source>
        <dbReference type="ARBA" id="ARBA00023136"/>
    </source>
</evidence>
<comment type="caution">
    <text evidence="7">The sequence shown here is derived from an EMBL/GenBank/DDBJ whole genome shotgun (WGS) entry which is preliminary data.</text>
</comment>
<protein>
    <submittedName>
        <fullName evidence="7">LptF/LptG family permease</fullName>
    </submittedName>
</protein>
<evidence type="ECO:0000256" key="2">
    <source>
        <dbReference type="ARBA" id="ARBA00022475"/>
    </source>
</evidence>
<dbReference type="EMBL" id="JAQIBC010000001">
    <property type="protein sequence ID" value="MDM5263014.1"/>
    <property type="molecule type" value="Genomic_DNA"/>
</dbReference>
<dbReference type="Proteomes" id="UP001169066">
    <property type="component" value="Unassembled WGS sequence"/>
</dbReference>
<feature type="transmembrane region" description="Helical" evidence="6">
    <location>
        <begin position="275"/>
        <end position="292"/>
    </location>
</feature>
<evidence type="ECO:0000256" key="4">
    <source>
        <dbReference type="ARBA" id="ARBA00022989"/>
    </source>
</evidence>
<keyword evidence="2" id="KW-1003">Cell membrane</keyword>
<keyword evidence="3 6" id="KW-0812">Transmembrane</keyword>
<feature type="transmembrane region" description="Helical" evidence="6">
    <location>
        <begin position="304"/>
        <end position="323"/>
    </location>
</feature>
<feature type="transmembrane region" description="Helical" evidence="6">
    <location>
        <begin position="335"/>
        <end position="353"/>
    </location>
</feature>
<keyword evidence="4 6" id="KW-1133">Transmembrane helix</keyword>
<dbReference type="RefSeq" id="WP_289401147.1">
    <property type="nucleotide sequence ID" value="NZ_JAQIBC010000001.1"/>
</dbReference>
<organism evidence="7 8">
    <name type="scientific">Sulfurovum xiamenensis</name>
    <dbReference type="NCBI Taxonomy" id="3019066"/>
    <lineage>
        <taxon>Bacteria</taxon>
        <taxon>Pseudomonadati</taxon>
        <taxon>Campylobacterota</taxon>
        <taxon>Epsilonproteobacteria</taxon>
        <taxon>Campylobacterales</taxon>
        <taxon>Sulfurovaceae</taxon>
        <taxon>Sulfurovum</taxon>
    </lineage>
</organism>
<evidence type="ECO:0000313" key="8">
    <source>
        <dbReference type="Proteomes" id="UP001169066"/>
    </source>
</evidence>
<keyword evidence="5 6" id="KW-0472">Membrane</keyword>
<evidence type="ECO:0000256" key="6">
    <source>
        <dbReference type="SAM" id="Phobius"/>
    </source>
</evidence>
<keyword evidence="8" id="KW-1185">Reference proteome</keyword>